<evidence type="ECO:0008006" key="3">
    <source>
        <dbReference type="Google" id="ProtNLM"/>
    </source>
</evidence>
<dbReference type="EMBL" id="CAUYUJ010002169">
    <property type="protein sequence ID" value="CAK0799536.1"/>
    <property type="molecule type" value="Genomic_DNA"/>
</dbReference>
<sequence length="352" mass="39450">MGSCCTAQAVAMDDGVKVFWSGHLTKGHADRRQAWLHEYSEAQLEIKASMPPFNNANKMDVPAFVEQFNVPTFGPNIANSVMRIFSTEAIRRVANQLGVAIPTYVLSTFIQDKMVKVHDMIRYARQTAAIADKNAGAIDKLERFVQAFKALDSKSVPDVASWQAFVLEHVPAGWESRLHFDHLLENFGFAMEASDELRAAQFVKEDGETVTFEQHAYRWLSKAFSAYGPNGALTDVVNLVFAMFGASARGLSDLDIARQIDQFTSKVMAGDLKGLWVPNKFFMDCEVDDCMCWALLQYIHETRGTTLHVLAQMPPDKELDVLETRWAQLPGCEVWRDPDSRNAKAIRTGYGI</sequence>
<proteinExistence type="predicted"/>
<evidence type="ECO:0000313" key="2">
    <source>
        <dbReference type="Proteomes" id="UP001189429"/>
    </source>
</evidence>
<evidence type="ECO:0000313" key="1">
    <source>
        <dbReference type="EMBL" id="CAK0799536.1"/>
    </source>
</evidence>
<accession>A0ABN9Q4W8</accession>
<dbReference type="Proteomes" id="UP001189429">
    <property type="component" value="Unassembled WGS sequence"/>
</dbReference>
<name>A0ABN9Q4W8_9DINO</name>
<reference evidence="1" key="1">
    <citation type="submission" date="2023-10" db="EMBL/GenBank/DDBJ databases">
        <authorList>
            <person name="Chen Y."/>
            <person name="Shah S."/>
            <person name="Dougan E. K."/>
            <person name="Thang M."/>
            <person name="Chan C."/>
        </authorList>
    </citation>
    <scope>NUCLEOTIDE SEQUENCE [LARGE SCALE GENOMIC DNA]</scope>
</reference>
<gene>
    <name evidence="1" type="ORF">PCOR1329_LOCUS7945</name>
</gene>
<keyword evidence="2" id="KW-1185">Reference proteome</keyword>
<comment type="caution">
    <text evidence="1">The sequence shown here is derived from an EMBL/GenBank/DDBJ whole genome shotgun (WGS) entry which is preliminary data.</text>
</comment>
<protein>
    <recommendedName>
        <fullName evidence="3">Queuosine salvage protein</fullName>
    </recommendedName>
</protein>
<organism evidence="1 2">
    <name type="scientific">Prorocentrum cordatum</name>
    <dbReference type="NCBI Taxonomy" id="2364126"/>
    <lineage>
        <taxon>Eukaryota</taxon>
        <taxon>Sar</taxon>
        <taxon>Alveolata</taxon>
        <taxon>Dinophyceae</taxon>
        <taxon>Prorocentrales</taxon>
        <taxon>Prorocentraceae</taxon>
        <taxon>Prorocentrum</taxon>
    </lineage>
</organism>